<dbReference type="Gene3D" id="3.40.50.1110">
    <property type="entry name" value="SGNH hydrolase"/>
    <property type="match status" value="1"/>
</dbReference>
<dbReference type="PANTHER" id="PTHR30383:SF19">
    <property type="entry name" value="FIBRONECTIN TYPE-III DOMAIN-CONTAINING PROTEIN"/>
    <property type="match status" value="1"/>
</dbReference>
<feature type="region of interest" description="Disordered" evidence="1">
    <location>
        <begin position="63"/>
        <end position="95"/>
    </location>
</feature>
<feature type="domain" description="Fibronectin type-III" evidence="2">
    <location>
        <begin position="490"/>
        <end position="569"/>
    </location>
</feature>
<protein>
    <submittedName>
        <fullName evidence="3">Carbohydrate esterase family 3 protein</fullName>
    </submittedName>
</protein>
<dbReference type="GO" id="GO:0004622">
    <property type="term" value="F:phosphatidylcholine lysophospholipase activity"/>
    <property type="evidence" value="ECO:0007669"/>
    <property type="project" value="TreeGrafter"/>
</dbReference>
<reference evidence="3" key="2">
    <citation type="submission" date="2023-06" db="EMBL/GenBank/DDBJ databases">
        <authorList>
            <consortium name="Lawrence Berkeley National Laboratory"/>
            <person name="Haridas S."/>
            <person name="Hensen N."/>
            <person name="Bonometti L."/>
            <person name="Westerberg I."/>
            <person name="Brannstrom I.O."/>
            <person name="Guillou S."/>
            <person name="Cros-Aarteil S."/>
            <person name="Calhoun S."/>
            <person name="Kuo A."/>
            <person name="Mondo S."/>
            <person name="Pangilinan J."/>
            <person name="Riley R."/>
            <person name="Labutti K."/>
            <person name="Andreopoulos B."/>
            <person name="Lipzen A."/>
            <person name="Chen C."/>
            <person name="Yanf M."/>
            <person name="Daum C."/>
            <person name="Ng V."/>
            <person name="Clum A."/>
            <person name="Steindorff A."/>
            <person name="Ohm R."/>
            <person name="Martin F."/>
            <person name="Silar P."/>
            <person name="Natvig D."/>
            <person name="Lalanne C."/>
            <person name="Gautier V."/>
            <person name="Ament-Velasquez S.L."/>
            <person name="Kruys A."/>
            <person name="Hutchinson M.I."/>
            <person name="Powell A.J."/>
            <person name="Barry K."/>
            <person name="Miller A.N."/>
            <person name="Grigoriev I.V."/>
            <person name="Debuchy R."/>
            <person name="Gladieux P."/>
            <person name="Thoren M.H."/>
            <person name="Johannesson H."/>
        </authorList>
    </citation>
    <scope>NUCLEOTIDE SEQUENCE</scope>
    <source>
        <strain evidence="3">CBS 955.72</strain>
    </source>
</reference>
<feature type="region of interest" description="Disordered" evidence="1">
    <location>
        <begin position="1"/>
        <end position="24"/>
    </location>
</feature>
<dbReference type="EMBL" id="JAUIQD010000005">
    <property type="protein sequence ID" value="KAK3348848.1"/>
    <property type="molecule type" value="Genomic_DNA"/>
</dbReference>
<dbReference type="SUPFAM" id="SSF49265">
    <property type="entry name" value="Fibronectin type III"/>
    <property type="match status" value="2"/>
</dbReference>
<dbReference type="Gene3D" id="2.60.40.10">
    <property type="entry name" value="Immunoglobulins"/>
    <property type="match status" value="1"/>
</dbReference>
<feature type="domain" description="Fibronectin type-III" evidence="2">
    <location>
        <begin position="390"/>
        <end position="475"/>
    </location>
</feature>
<reference evidence="3" key="1">
    <citation type="journal article" date="2023" name="Mol. Phylogenet. Evol.">
        <title>Genome-scale phylogeny and comparative genomics of the fungal order Sordariales.</title>
        <authorList>
            <person name="Hensen N."/>
            <person name="Bonometti L."/>
            <person name="Westerberg I."/>
            <person name="Brannstrom I.O."/>
            <person name="Guillou S."/>
            <person name="Cros-Aarteil S."/>
            <person name="Calhoun S."/>
            <person name="Haridas S."/>
            <person name="Kuo A."/>
            <person name="Mondo S."/>
            <person name="Pangilinan J."/>
            <person name="Riley R."/>
            <person name="LaButti K."/>
            <person name="Andreopoulos B."/>
            <person name="Lipzen A."/>
            <person name="Chen C."/>
            <person name="Yan M."/>
            <person name="Daum C."/>
            <person name="Ng V."/>
            <person name="Clum A."/>
            <person name="Steindorff A."/>
            <person name="Ohm R.A."/>
            <person name="Martin F."/>
            <person name="Silar P."/>
            <person name="Natvig D.O."/>
            <person name="Lalanne C."/>
            <person name="Gautier V."/>
            <person name="Ament-Velasquez S.L."/>
            <person name="Kruys A."/>
            <person name="Hutchinson M.I."/>
            <person name="Powell A.J."/>
            <person name="Barry K."/>
            <person name="Miller A.N."/>
            <person name="Grigoriev I.V."/>
            <person name="Debuchy R."/>
            <person name="Gladieux P."/>
            <person name="Hiltunen Thoren M."/>
            <person name="Johannesson H."/>
        </authorList>
    </citation>
    <scope>NUCLEOTIDE SEQUENCE</scope>
    <source>
        <strain evidence="3">CBS 955.72</strain>
    </source>
</reference>
<gene>
    <name evidence="3" type="ORF">B0T25DRAFT_230474</name>
</gene>
<feature type="compositionally biased region" description="Low complexity" evidence="1">
    <location>
        <begin position="7"/>
        <end position="21"/>
    </location>
</feature>
<dbReference type="InterPro" id="IPR051532">
    <property type="entry name" value="Ester_Hydrolysis_Enzymes"/>
</dbReference>
<feature type="domain" description="Fibronectin type-III" evidence="2">
    <location>
        <begin position="283"/>
        <end position="372"/>
    </location>
</feature>
<dbReference type="Proteomes" id="UP001275084">
    <property type="component" value="Unassembled WGS sequence"/>
</dbReference>
<dbReference type="Pfam" id="PF00657">
    <property type="entry name" value="Lipase_GDSL"/>
    <property type="match status" value="1"/>
</dbReference>
<dbReference type="PANTHER" id="PTHR30383">
    <property type="entry name" value="THIOESTERASE 1/PROTEASE 1/LYSOPHOSPHOLIPASE L1"/>
    <property type="match status" value="1"/>
</dbReference>
<evidence type="ECO:0000313" key="3">
    <source>
        <dbReference type="EMBL" id="KAK3348848.1"/>
    </source>
</evidence>
<evidence type="ECO:0000313" key="4">
    <source>
        <dbReference type="Proteomes" id="UP001275084"/>
    </source>
</evidence>
<keyword evidence="4" id="KW-1185">Reference proteome</keyword>
<proteinExistence type="predicted"/>
<dbReference type="InterPro" id="IPR001087">
    <property type="entry name" value="GDSL"/>
</dbReference>
<dbReference type="CDD" id="cd01833">
    <property type="entry name" value="XynB_like"/>
    <property type="match status" value="1"/>
</dbReference>
<feature type="compositionally biased region" description="Pro residues" evidence="1">
    <location>
        <begin position="71"/>
        <end position="83"/>
    </location>
</feature>
<evidence type="ECO:0000256" key="1">
    <source>
        <dbReference type="SAM" id="MobiDB-lite"/>
    </source>
</evidence>
<dbReference type="CDD" id="cd00063">
    <property type="entry name" value="FN3"/>
    <property type="match status" value="1"/>
</dbReference>
<dbReference type="InterPro" id="IPR013783">
    <property type="entry name" value="Ig-like_fold"/>
</dbReference>
<name>A0AAJ0MBV5_9PEZI</name>
<comment type="caution">
    <text evidence="3">The sequence shown here is derived from an EMBL/GenBank/DDBJ whole genome shotgun (WGS) entry which is preliminary data.</text>
</comment>
<dbReference type="InterPro" id="IPR036514">
    <property type="entry name" value="SGNH_hydro_sf"/>
</dbReference>
<dbReference type="SMART" id="SM00060">
    <property type="entry name" value="FN3"/>
    <property type="match status" value="3"/>
</dbReference>
<sequence>MALNEANQSNQPCQSSQPRQSDGTIKILIVGDSISHGREGDWTWRYRIWEWFRHQDVPVTFVGPYQGTVPPDEPAPPSPPPLASEPNTPGVLRTDGGYAKGVANEFLANSDHFAASGRQALQAKDLIAEQVAAFQPDLCLVQLGFNDLGWFVSGPVETLSSMRHLVEEARSAKPDLKFAIANVPHRTCLPGREDLPVNTNRYNQMLALAIPRWSTAKSPIALVKFCENYSCGKNTSKAAYDGLHPNTLGDYQIAQAFSRTLISSFALGRHELTIPSPLPSRLIPTPSNLRAVSAPSGIVVTWDPVYGAYWYDLRARLVPSSLPLPSTTSSPTPSPALDDWTTHYTPAPRHDTTTCTPGQIWEYQVRSRAGDTLRSAWADIVSAVADPHHAPPPTNIAVRSAVGSAGFSISWTPVPEDEEYGPVDRYGVVTFDRDVPGSWPGVVGLRGGGGWVGGLVEGHRYGVGVQTWTGLAGGGEVRWARAIAVGMGTPTPPGRVQVRVLARGSVEVKWCGDGRAAGYKVWVRGCGGKREVGDEQVEGREGKRVVAGLEPSVWDFEYAVSAYNGDDESGLSQWIVAPPSLIEGDSICISFGYAQGGARVGTSSPS</sequence>
<dbReference type="InterPro" id="IPR036116">
    <property type="entry name" value="FN3_sf"/>
</dbReference>
<dbReference type="SUPFAM" id="SSF52266">
    <property type="entry name" value="SGNH hydrolase"/>
    <property type="match status" value="1"/>
</dbReference>
<organism evidence="3 4">
    <name type="scientific">Lasiosphaeria hispida</name>
    <dbReference type="NCBI Taxonomy" id="260671"/>
    <lineage>
        <taxon>Eukaryota</taxon>
        <taxon>Fungi</taxon>
        <taxon>Dikarya</taxon>
        <taxon>Ascomycota</taxon>
        <taxon>Pezizomycotina</taxon>
        <taxon>Sordariomycetes</taxon>
        <taxon>Sordariomycetidae</taxon>
        <taxon>Sordariales</taxon>
        <taxon>Lasiosphaeriaceae</taxon>
        <taxon>Lasiosphaeria</taxon>
    </lineage>
</organism>
<accession>A0AAJ0MBV5</accession>
<dbReference type="InterPro" id="IPR003961">
    <property type="entry name" value="FN3_dom"/>
</dbReference>
<evidence type="ECO:0000259" key="2">
    <source>
        <dbReference type="SMART" id="SM00060"/>
    </source>
</evidence>
<dbReference type="AlphaFoldDB" id="A0AAJ0MBV5"/>